<keyword evidence="2" id="KW-0472">Membrane</keyword>
<evidence type="ECO:0000313" key="4">
    <source>
        <dbReference type="EMBL" id="PRY35044.1"/>
    </source>
</evidence>
<dbReference type="AlphaFoldDB" id="A0A2T0SNP5"/>
<dbReference type="Pfam" id="PF12508">
    <property type="entry name" value="Transposon_TraM"/>
    <property type="match status" value="1"/>
</dbReference>
<dbReference type="InterPro" id="IPR055407">
    <property type="entry name" value="TraM_C"/>
</dbReference>
<evidence type="ECO:0000256" key="1">
    <source>
        <dbReference type="SAM" id="MobiDB-lite"/>
    </source>
</evidence>
<evidence type="ECO:0000259" key="3">
    <source>
        <dbReference type="Pfam" id="PF12508"/>
    </source>
</evidence>
<evidence type="ECO:0000256" key="2">
    <source>
        <dbReference type="SAM" id="Phobius"/>
    </source>
</evidence>
<keyword evidence="5" id="KW-1185">Reference proteome</keyword>
<sequence>MSATTASIATNDIAFYRKRQLYMRLPLIVWPFILILYPILGGGKGTRLQDEMAVTESTQTGFNSTMPVAENGSIKGREVERAGYGQAAPGQVLSAFSHTVSDSVKGGLKTIPVDNPSPVATTHASSLAASTPVVAAQPVRHARTTAYAAPRRQAANTYYYTPPGGTVSDQQLTNQLRDYQANRSAPVKSTSAAMSAPTPAAVVSADAAPASVQITDNVTASRLSEETDNSSPFYTAPTEGSRRKSERAVLSSGNSYGSKKTIAWMIPVVVHEDQTIKDGQQVKLRLLKEITADGVTIPANTILYAVCKLSDDRLRLTVNNLQLHGQLIPLNLDVYDTDGSQGVNVPGLSQSSQNSGQLRSSAIQGLNVPGIGGLATSVLSSARMSAANSARQTSIRLRAGYNLFLKA</sequence>
<accession>A0A2T0SNP5</accession>
<dbReference type="RefSeq" id="WP_106139179.1">
    <property type="nucleotide sequence ID" value="NZ_PVTE01000015.1"/>
</dbReference>
<feature type="domain" description="Conjugative transposon TraM C-terminal" evidence="3">
    <location>
        <begin position="266"/>
        <end position="406"/>
    </location>
</feature>
<evidence type="ECO:0000313" key="5">
    <source>
        <dbReference type="Proteomes" id="UP000238375"/>
    </source>
</evidence>
<keyword evidence="2" id="KW-1133">Transmembrane helix</keyword>
<reference evidence="4 5" key="1">
    <citation type="submission" date="2018-03" db="EMBL/GenBank/DDBJ databases">
        <title>Genomic Encyclopedia of Archaeal and Bacterial Type Strains, Phase II (KMG-II): from individual species to whole genera.</title>
        <authorList>
            <person name="Goeker M."/>
        </authorList>
    </citation>
    <scope>NUCLEOTIDE SEQUENCE [LARGE SCALE GENOMIC DNA]</scope>
    <source>
        <strain evidence="4 5">DSM 28354</strain>
    </source>
</reference>
<proteinExistence type="predicted"/>
<gene>
    <name evidence="4" type="ORF">CLV58_115127</name>
</gene>
<feature type="transmembrane region" description="Helical" evidence="2">
    <location>
        <begin position="21"/>
        <end position="40"/>
    </location>
</feature>
<protein>
    <submittedName>
        <fullName evidence="4">Uncharacterized protein DUF3714</fullName>
    </submittedName>
</protein>
<dbReference type="Proteomes" id="UP000238375">
    <property type="component" value="Unassembled WGS sequence"/>
</dbReference>
<keyword evidence="2" id="KW-0812">Transmembrane</keyword>
<feature type="region of interest" description="Disordered" evidence="1">
    <location>
        <begin position="219"/>
        <end position="254"/>
    </location>
</feature>
<comment type="caution">
    <text evidence="4">The sequence shown here is derived from an EMBL/GenBank/DDBJ whole genome shotgun (WGS) entry which is preliminary data.</text>
</comment>
<name>A0A2T0SNP5_9BACT</name>
<dbReference type="OrthoDB" id="1453786at2"/>
<organism evidence="4 5">
    <name type="scientific">Spirosoma oryzae</name>
    <dbReference type="NCBI Taxonomy" id="1469603"/>
    <lineage>
        <taxon>Bacteria</taxon>
        <taxon>Pseudomonadati</taxon>
        <taxon>Bacteroidota</taxon>
        <taxon>Cytophagia</taxon>
        <taxon>Cytophagales</taxon>
        <taxon>Cytophagaceae</taxon>
        <taxon>Spirosoma</taxon>
    </lineage>
</organism>
<dbReference type="EMBL" id="PVTE01000015">
    <property type="protein sequence ID" value="PRY35044.1"/>
    <property type="molecule type" value="Genomic_DNA"/>
</dbReference>